<keyword evidence="3" id="KW-0175">Coiled coil</keyword>
<dbReference type="PANTHER" id="PTHR22975">
    <property type="entry name" value="UBIQUITIN SPECIFIC PROTEINASE"/>
    <property type="match status" value="1"/>
</dbReference>
<feature type="region of interest" description="Disordered" evidence="4">
    <location>
        <begin position="89"/>
        <end position="115"/>
    </location>
</feature>
<evidence type="ECO:0000256" key="3">
    <source>
        <dbReference type="SAM" id="Coils"/>
    </source>
</evidence>
<dbReference type="SUPFAM" id="SSF54001">
    <property type="entry name" value="Cysteine proteinases"/>
    <property type="match status" value="1"/>
</dbReference>
<dbReference type="CDD" id="cd02257">
    <property type="entry name" value="Peptidase_C19"/>
    <property type="match status" value="1"/>
</dbReference>
<dbReference type="Gene3D" id="3.90.70.10">
    <property type="entry name" value="Cysteine proteinases"/>
    <property type="match status" value="1"/>
</dbReference>
<dbReference type="InterPro" id="IPR001394">
    <property type="entry name" value="Peptidase_C19_UCH"/>
</dbReference>
<proteinExistence type="predicted"/>
<dbReference type="GO" id="GO:0016579">
    <property type="term" value="P:protein deubiquitination"/>
    <property type="evidence" value="ECO:0007669"/>
    <property type="project" value="InterPro"/>
</dbReference>
<feature type="compositionally biased region" description="Basic and acidic residues" evidence="4">
    <location>
        <begin position="768"/>
        <end position="783"/>
    </location>
</feature>
<feature type="region of interest" description="Disordered" evidence="4">
    <location>
        <begin position="132"/>
        <end position="186"/>
    </location>
</feature>
<dbReference type="PROSITE" id="PS50235">
    <property type="entry name" value="USP_3"/>
    <property type="match status" value="1"/>
</dbReference>
<dbReference type="Pfam" id="PF00443">
    <property type="entry name" value="UCH"/>
    <property type="match status" value="1"/>
</dbReference>
<comment type="caution">
    <text evidence="6">The sequence shown here is derived from an EMBL/GenBank/DDBJ whole genome shotgun (WGS) entry which is preliminary data.</text>
</comment>
<feature type="region of interest" description="Disordered" evidence="4">
    <location>
        <begin position="768"/>
        <end position="792"/>
    </location>
</feature>
<evidence type="ECO:0000256" key="4">
    <source>
        <dbReference type="SAM" id="MobiDB-lite"/>
    </source>
</evidence>
<dbReference type="Pfam" id="PF04780">
    <property type="entry name" value="DUF629"/>
    <property type="match status" value="1"/>
</dbReference>
<keyword evidence="7" id="KW-1185">Reference proteome</keyword>
<feature type="region of interest" description="Disordered" evidence="4">
    <location>
        <begin position="320"/>
        <end position="353"/>
    </location>
</feature>
<dbReference type="PROSITE" id="PS00028">
    <property type="entry name" value="ZINC_FINGER_C2H2_1"/>
    <property type="match status" value="1"/>
</dbReference>
<gene>
    <name evidence="6" type="ORF">NCGR_LOCUS5910</name>
</gene>
<feature type="compositionally biased region" description="Low complexity" evidence="4">
    <location>
        <begin position="22"/>
        <end position="31"/>
    </location>
</feature>
<organism evidence="6 7">
    <name type="scientific">Miscanthus lutarioriparius</name>
    <dbReference type="NCBI Taxonomy" id="422564"/>
    <lineage>
        <taxon>Eukaryota</taxon>
        <taxon>Viridiplantae</taxon>
        <taxon>Streptophyta</taxon>
        <taxon>Embryophyta</taxon>
        <taxon>Tracheophyta</taxon>
        <taxon>Spermatophyta</taxon>
        <taxon>Magnoliopsida</taxon>
        <taxon>Liliopsida</taxon>
        <taxon>Poales</taxon>
        <taxon>Poaceae</taxon>
        <taxon>PACMAD clade</taxon>
        <taxon>Panicoideae</taxon>
        <taxon>Andropogonodae</taxon>
        <taxon>Andropogoneae</taxon>
        <taxon>Saccharinae</taxon>
        <taxon>Miscanthus</taxon>
    </lineage>
</organism>
<feature type="compositionally biased region" description="Basic and acidic residues" evidence="4">
    <location>
        <begin position="323"/>
        <end position="344"/>
    </location>
</feature>
<dbReference type="InterPro" id="IPR013087">
    <property type="entry name" value="Znf_C2H2_type"/>
</dbReference>
<evidence type="ECO:0000256" key="1">
    <source>
        <dbReference type="ARBA" id="ARBA00022786"/>
    </source>
</evidence>
<protein>
    <recommendedName>
        <fullName evidence="5">USP domain-containing protein</fullName>
    </recommendedName>
</protein>
<evidence type="ECO:0000259" key="5">
    <source>
        <dbReference type="PROSITE" id="PS50235"/>
    </source>
</evidence>
<evidence type="ECO:0000256" key="2">
    <source>
        <dbReference type="ARBA" id="ARBA00022801"/>
    </source>
</evidence>
<keyword evidence="2" id="KW-0378">Hydrolase</keyword>
<feature type="region of interest" description="Disordered" evidence="4">
    <location>
        <begin position="1"/>
        <end position="36"/>
    </location>
</feature>
<dbReference type="Proteomes" id="UP000604825">
    <property type="component" value="Unassembled WGS sequence"/>
</dbReference>
<accession>A0A811MSF9</accession>
<feature type="compositionally biased region" description="Polar residues" evidence="4">
    <location>
        <begin position="132"/>
        <end position="162"/>
    </location>
</feature>
<feature type="region of interest" description="Disordered" evidence="4">
    <location>
        <begin position="970"/>
        <end position="1023"/>
    </location>
</feature>
<name>A0A811MSF9_9POAL</name>
<dbReference type="InterPro" id="IPR038765">
    <property type="entry name" value="Papain-like_cys_pep_sf"/>
</dbReference>
<sequence>MGRKKRTSAPNPTPPPPDAARRPAAASAKAAGIGGEDAAVRAEVQSELRNLIQKANLASISTWVKTLGGAGDDKLRLIPVRRLADEPMEGRLVPTAPSPRRPNEIKKATKTPEERRQEIEVRLAAMRLLQQQKEQSNGVVSATPASSQSQGDEAPSSSQSSVGGHRADRRKGGSRKATGSSASERTDQVRAYWGSIPVEQRLAFLNTSISELKSHYVSAIHKEKDAASAASDVLNEVIRFANKHGKWDFMVCGRCREQFADVEALRCHVMGEHVGLLSSELQEMVPQEIDADWAEMLIGWNSRPLDATAALKLYEEDQNDNLGTDRDKESNLLDNWSNKDKSDMSESSASPHNEVCNGFGVVVREGDDKWPLSDDGERANILERIHSSFKILVKNHNLSVGNLNRVIRFAVEELRGLPSGSLLLNHSLDESPLCIRFLEASSLRKVAKFLQDLMQASGLNRNLEKAEGLGDEDSFPKNHNVLEKVTLNSDSSELIIDGQTFGGKFDSESVDTDALLSWLYAGSSIGEQLLAWNRMIDERSNQCVDLIRALGREFNSLQNSCERKLEQLRNEEAFISVEGLFCEEQTRREQVGRYGFQTFEELLRKRQEELLECNTEEQSDSNRSEIDAISAILKELHTSHFGYDEALSGMAPRLYDFDGAEEDEWRLHDFIHPNDSMVHIVVSKMKEQVSMEISKVDAKIMRNFSVIRQLEHKLGPVSALDYRMILLPLMRSFLQSHLEELVDKDARERSDAAREAFLAELALDAKKNANKGGDTKQSHEKSKDKKKFKDFRRSKELKDSSWSDQSLSRQDSADEDTAETFQMLADCDDLDCKLLTSDDYLNEQEEELRHRVQLEAEERKLEETLEYQRRIEEEAKQKHLAEQCRSTYASSVIGTACLSSTGNQDNHESALNNSSRTYLEGIKFGDFHYTENNFSQKLNGLDSSDAQALTSSDMSVSKLTLKMNGVWKNAQPIKPLSNHGTQNSKRSSSEPQKKYFQGVPGAIYDDDDNDRASGPQFGSKAPRWSSSCKIAPYANHSYQAGKQNHSAGTEKPNFEKVDSGAIPSADVCIEDDFDKRFQEDLDEAMRQSLGYNAYPAGTISTSNGTEVYGTGLKNAAGEYNCFLNVIIQSLWHIRRFRDEFLKTSSLHKHIEDPCAVCALYGIFIDLSKAAKGQGESVAPTSLRIALSKSYPNSKFFQEGQMNDASEVLGVIFECLHKSYTSRTVYHGKSHEKNSIGSWDCANISCIAHSLFGMDVYERMNCHNCKMESRRLKYTSFFHNINASSLRTAKMMCPDSSFDELLKVVIMNDQLPCDQDVDGCGKPNHIHHILSTFPHVFTVVLGWQNNKESVDDISATLAGISTEIDISIFYRGLDQGSKHTLVSVVCYYGQHYHCFAFKDGRWVMYDDQTVKVIGSWGDVLVMCEKGHLQPQVLFFEAAN</sequence>
<evidence type="ECO:0000313" key="6">
    <source>
        <dbReference type="EMBL" id="CAD6209727.1"/>
    </source>
</evidence>
<feature type="domain" description="USP" evidence="5">
    <location>
        <begin position="1110"/>
        <end position="1437"/>
    </location>
</feature>
<feature type="compositionally biased region" description="Basic and acidic residues" evidence="4">
    <location>
        <begin position="101"/>
        <end position="115"/>
    </location>
</feature>
<keyword evidence="1" id="KW-0833">Ubl conjugation pathway</keyword>
<feature type="coiled-coil region" evidence="3">
    <location>
        <begin position="844"/>
        <end position="874"/>
    </location>
</feature>
<dbReference type="GO" id="GO:0004843">
    <property type="term" value="F:cysteine-type deubiquitinase activity"/>
    <property type="evidence" value="ECO:0007669"/>
    <property type="project" value="InterPro"/>
</dbReference>
<dbReference type="InterPro" id="IPR006865">
    <property type="entry name" value="DUF629"/>
</dbReference>
<dbReference type="PANTHER" id="PTHR22975:SF9">
    <property type="entry name" value="ECHINUS SPLICE FORM 3"/>
    <property type="match status" value="1"/>
</dbReference>
<evidence type="ECO:0000313" key="7">
    <source>
        <dbReference type="Proteomes" id="UP000604825"/>
    </source>
</evidence>
<reference evidence="6" key="1">
    <citation type="submission" date="2020-10" db="EMBL/GenBank/DDBJ databases">
        <authorList>
            <person name="Han B."/>
            <person name="Lu T."/>
            <person name="Zhao Q."/>
            <person name="Huang X."/>
            <person name="Zhao Y."/>
        </authorList>
    </citation>
    <scope>NUCLEOTIDE SEQUENCE</scope>
</reference>
<dbReference type="OrthoDB" id="205782at2759"/>
<dbReference type="EMBL" id="CAJGYO010000002">
    <property type="protein sequence ID" value="CAD6209727.1"/>
    <property type="molecule type" value="Genomic_DNA"/>
</dbReference>
<dbReference type="InterPro" id="IPR028889">
    <property type="entry name" value="USP"/>
</dbReference>
<dbReference type="InterPro" id="IPR052398">
    <property type="entry name" value="Ubiquitin_hydrolase_53/54"/>
</dbReference>